<sequence>QIIIGEDTYGLQNVRSCSSAIAAPNTATITVNTIIYLLFILLCHFNIFYIRNYTIFEHSDSPR</sequence>
<protein>
    <submittedName>
        <fullName evidence="2">Uncharacterized protein</fullName>
    </submittedName>
</protein>
<comment type="caution">
    <text evidence="2">The sequence shown here is derived from an EMBL/GenBank/DDBJ whole genome shotgun (WGS) entry which is preliminary data.</text>
</comment>
<evidence type="ECO:0000256" key="1">
    <source>
        <dbReference type="SAM" id="Phobius"/>
    </source>
</evidence>
<reference evidence="2" key="1">
    <citation type="journal article" date="2023" name="IScience">
        <title>Live-bearing cockroach genome reveals convergent evolutionary mechanisms linked to viviparity in insects and beyond.</title>
        <authorList>
            <person name="Fouks B."/>
            <person name="Harrison M.C."/>
            <person name="Mikhailova A.A."/>
            <person name="Marchal E."/>
            <person name="English S."/>
            <person name="Carruthers M."/>
            <person name="Jennings E.C."/>
            <person name="Chiamaka E.L."/>
            <person name="Frigard R.A."/>
            <person name="Pippel M."/>
            <person name="Attardo G.M."/>
            <person name="Benoit J.B."/>
            <person name="Bornberg-Bauer E."/>
            <person name="Tobe S.S."/>
        </authorList>
    </citation>
    <scope>NUCLEOTIDE SEQUENCE</scope>
    <source>
        <strain evidence="2">Stay&amp;Tobe</strain>
    </source>
</reference>
<reference evidence="2" key="2">
    <citation type="submission" date="2023-05" db="EMBL/GenBank/DDBJ databases">
        <authorList>
            <person name="Fouks B."/>
        </authorList>
    </citation>
    <scope>NUCLEOTIDE SEQUENCE</scope>
    <source>
        <strain evidence="2">Stay&amp;Tobe</strain>
        <tissue evidence="2">Testes</tissue>
    </source>
</reference>
<keyword evidence="3" id="KW-1185">Reference proteome</keyword>
<dbReference type="AlphaFoldDB" id="A0AAD8EN49"/>
<keyword evidence="1" id="KW-0812">Transmembrane</keyword>
<organism evidence="2 3">
    <name type="scientific">Diploptera punctata</name>
    <name type="common">Pacific beetle cockroach</name>
    <dbReference type="NCBI Taxonomy" id="6984"/>
    <lineage>
        <taxon>Eukaryota</taxon>
        <taxon>Metazoa</taxon>
        <taxon>Ecdysozoa</taxon>
        <taxon>Arthropoda</taxon>
        <taxon>Hexapoda</taxon>
        <taxon>Insecta</taxon>
        <taxon>Pterygota</taxon>
        <taxon>Neoptera</taxon>
        <taxon>Polyneoptera</taxon>
        <taxon>Dictyoptera</taxon>
        <taxon>Blattodea</taxon>
        <taxon>Blaberoidea</taxon>
        <taxon>Blaberidae</taxon>
        <taxon>Diplopterinae</taxon>
        <taxon>Diploptera</taxon>
    </lineage>
</organism>
<keyword evidence="1" id="KW-1133">Transmembrane helix</keyword>
<feature type="transmembrane region" description="Helical" evidence="1">
    <location>
        <begin position="33"/>
        <end position="50"/>
    </location>
</feature>
<dbReference type="EMBL" id="JASPKZ010001997">
    <property type="protein sequence ID" value="KAJ9596308.1"/>
    <property type="molecule type" value="Genomic_DNA"/>
</dbReference>
<keyword evidence="1" id="KW-0472">Membrane</keyword>
<name>A0AAD8EN49_DIPPU</name>
<gene>
    <name evidence="2" type="ORF">L9F63_012675</name>
</gene>
<evidence type="ECO:0000313" key="2">
    <source>
        <dbReference type="EMBL" id="KAJ9596308.1"/>
    </source>
</evidence>
<accession>A0AAD8EN49</accession>
<dbReference type="Proteomes" id="UP001233999">
    <property type="component" value="Unassembled WGS sequence"/>
</dbReference>
<proteinExistence type="predicted"/>
<evidence type="ECO:0000313" key="3">
    <source>
        <dbReference type="Proteomes" id="UP001233999"/>
    </source>
</evidence>
<feature type="non-terminal residue" evidence="2">
    <location>
        <position position="63"/>
    </location>
</feature>
<feature type="non-terminal residue" evidence="2">
    <location>
        <position position="1"/>
    </location>
</feature>